<organism evidence="2 3">
    <name type="scientific">Henosepilachna vigintioctopunctata</name>
    <dbReference type="NCBI Taxonomy" id="420089"/>
    <lineage>
        <taxon>Eukaryota</taxon>
        <taxon>Metazoa</taxon>
        <taxon>Ecdysozoa</taxon>
        <taxon>Arthropoda</taxon>
        <taxon>Hexapoda</taxon>
        <taxon>Insecta</taxon>
        <taxon>Pterygota</taxon>
        <taxon>Neoptera</taxon>
        <taxon>Endopterygota</taxon>
        <taxon>Coleoptera</taxon>
        <taxon>Polyphaga</taxon>
        <taxon>Cucujiformia</taxon>
        <taxon>Coccinelloidea</taxon>
        <taxon>Coccinellidae</taxon>
        <taxon>Epilachninae</taxon>
        <taxon>Epilachnini</taxon>
        <taxon>Henosepilachna</taxon>
    </lineage>
</organism>
<gene>
    <name evidence="2" type="ORF">WA026_000695</name>
</gene>
<comment type="caution">
    <text evidence="2">The sequence shown here is derived from an EMBL/GenBank/DDBJ whole genome shotgun (WGS) entry which is preliminary data.</text>
</comment>
<evidence type="ECO:0000313" key="3">
    <source>
        <dbReference type="Proteomes" id="UP001431783"/>
    </source>
</evidence>
<dbReference type="Proteomes" id="UP001431783">
    <property type="component" value="Unassembled WGS sequence"/>
</dbReference>
<dbReference type="AlphaFoldDB" id="A0AAW1UYG3"/>
<reference evidence="2 3" key="1">
    <citation type="submission" date="2023-03" db="EMBL/GenBank/DDBJ databases">
        <title>Genome insight into feeding habits of ladybird beetles.</title>
        <authorList>
            <person name="Li H.-S."/>
            <person name="Huang Y.-H."/>
            <person name="Pang H."/>
        </authorList>
    </citation>
    <scope>NUCLEOTIDE SEQUENCE [LARGE SCALE GENOMIC DNA]</scope>
    <source>
        <strain evidence="2">SYSU_2023b</strain>
        <tissue evidence="2">Whole body</tissue>
    </source>
</reference>
<name>A0AAW1UYG3_9CUCU</name>
<proteinExistence type="predicted"/>
<keyword evidence="3" id="KW-1185">Reference proteome</keyword>
<evidence type="ECO:0000256" key="1">
    <source>
        <dbReference type="SAM" id="MobiDB-lite"/>
    </source>
</evidence>
<accession>A0AAW1UYG3</accession>
<protein>
    <submittedName>
        <fullName evidence="2">Uncharacterized protein</fullName>
    </submittedName>
</protein>
<evidence type="ECO:0000313" key="2">
    <source>
        <dbReference type="EMBL" id="KAK9888447.1"/>
    </source>
</evidence>
<dbReference type="EMBL" id="JARQZJ010000121">
    <property type="protein sequence ID" value="KAK9888447.1"/>
    <property type="molecule type" value="Genomic_DNA"/>
</dbReference>
<sequence length="89" mass="9521">MTNDDNRENAPPPQDGRGSGRGSGGYDKAMVNDEVVAMTTPATGQARQRTGGSGGGGLPDGRPSRNLKRMYKRRFGSCRRRCGTADTYL</sequence>
<feature type="region of interest" description="Disordered" evidence="1">
    <location>
        <begin position="1"/>
        <end position="72"/>
    </location>
</feature>